<proteinExistence type="predicted"/>
<gene>
    <name evidence="2" type="ORF">ABC974_08170</name>
</gene>
<dbReference type="Pfam" id="PF26314">
    <property type="entry name" value="MptA_B_family"/>
    <property type="match status" value="1"/>
</dbReference>
<dbReference type="EMBL" id="JBDIME010000005">
    <property type="protein sequence ID" value="MEN2789597.1"/>
    <property type="molecule type" value="Genomic_DNA"/>
</dbReference>
<feature type="transmembrane region" description="Helical" evidence="1">
    <location>
        <begin position="240"/>
        <end position="269"/>
    </location>
</feature>
<keyword evidence="3" id="KW-1185">Reference proteome</keyword>
<feature type="transmembrane region" description="Helical" evidence="1">
    <location>
        <begin position="12"/>
        <end position="33"/>
    </location>
</feature>
<accession>A0ABU9Y1E2</accession>
<protein>
    <recommendedName>
        <fullName evidence="4">DUF2029 domain-containing protein</fullName>
    </recommendedName>
</protein>
<feature type="transmembrane region" description="Helical" evidence="1">
    <location>
        <begin position="39"/>
        <end position="56"/>
    </location>
</feature>
<evidence type="ECO:0000313" key="3">
    <source>
        <dbReference type="Proteomes" id="UP001419910"/>
    </source>
</evidence>
<feature type="transmembrane region" description="Helical" evidence="1">
    <location>
        <begin position="349"/>
        <end position="369"/>
    </location>
</feature>
<reference evidence="2 3" key="1">
    <citation type="submission" date="2024-05" db="EMBL/GenBank/DDBJ databases">
        <authorList>
            <person name="Liu Q."/>
            <person name="Xin Y.-H."/>
        </authorList>
    </citation>
    <scope>NUCLEOTIDE SEQUENCE [LARGE SCALE GENOMIC DNA]</scope>
    <source>
        <strain evidence="2 3">CGMCC 1.10181</strain>
    </source>
</reference>
<evidence type="ECO:0000256" key="1">
    <source>
        <dbReference type="SAM" id="Phobius"/>
    </source>
</evidence>
<feature type="transmembrane region" description="Helical" evidence="1">
    <location>
        <begin position="63"/>
        <end position="81"/>
    </location>
</feature>
<sequence length="383" mass="40566">MMSARIPAPSLPPVAITLAIAAAILWWMMPFVVTDMDLFFVPWLGHIAAAGPVAAFARPFSNYAPGFLYFLAALTPLYGIIPAVTLIKLLCLAGTAALAFAVRHLLILLEVAQPNRAAALVLALPSVLLNAGPIGQCDAFWAAPLVMALAAAISRRHASMLVWCGLALGFKVQAVLFAPFVLALLINRRVPFRLWSIAPAMFVATMLPAWAAGWPASDLAMIYLRQAVEYPNLSFNAPNIWAILQALPIGLPLVGVAFAVSIGATAGYIARFSAMPLQGRGLIPAALLAALVTTGLLPHMHERYFFLADVLALLLALVNRDRASWTIAILVQAGSTLAVLGYLSGIAGLAMLGGVAMIVATIRLARTLLKPAANDNPLMVRAI</sequence>
<name>A0ABU9Y1E2_9SPHN</name>
<dbReference type="RefSeq" id="WP_343889628.1">
    <property type="nucleotide sequence ID" value="NZ_BAAAEH010000022.1"/>
</dbReference>
<evidence type="ECO:0008006" key="4">
    <source>
        <dbReference type="Google" id="ProtNLM"/>
    </source>
</evidence>
<feature type="transmembrane region" description="Helical" evidence="1">
    <location>
        <begin position="160"/>
        <end position="185"/>
    </location>
</feature>
<keyword evidence="1" id="KW-0812">Transmembrane</keyword>
<comment type="caution">
    <text evidence="2">The sequence shown here is derived from an EMBL/GenBank/DDBJ whole genome shotgun (WGS) entry which is preliminary data.</text>
</comment>
<organism evidence="2 3">
    <name type="scientific">Sphingomonas oligophenolica</name>
    <dbReference type="NCBI Taxonomy" id="301154"/>
    <lineage>
        <taxon>Bacteria</taxon>
        <taxon>Pseudomonadati</taxon>
        <taxon>Pseudomonadota</taxon>
        <taxon>Alphaproteobacteria</taxon>
        <taxon>Sphingomonadales</taxon>
        <taxon>Sphingomonadaceae</taxon>
        <taxon>Sphingomonas</taxon>
    </lineage>
</organism>
<dbReference type="Proteomes" id="UP001419910">
    <property type="component" value="Unassembled WGS sequence"/>
</dbReference>
<keyword evidence="1" id="KW-1133">Transmembrane helix</keyword>
<feature type="transmembrane region" description="Helical" evidence="1">
    <location>
        <begin position="281"/>
        <end position="297"/>
    </location>
</feature>
<feature type="transmembrane region" description="Helical" evidence="1">
    <location>
        <begin position="192"/>
        <end position="211"/>
    </location>
</feature>
<keyword evidence="1" id="KW-0472">Membrane</keyword>
<evidence type="ECO:0000313" key="2">
    <source>
        <dbReference type="EMBL" id="MEN2789597.1"/>
    </source>
</evidence>